<evidence type="ECO:0000313" key="4">
    <source>
        <dbReference type="Proteomes" id="UP000231025"/>
    </source>
</evidence>
<reference evidence="3 4" key="1">
    <citation type="submission" date="2017-09" db="EMBL/GenBank/DDBJ databases">
        <title>Depth-based differentiation of microbial function through sediment-hosted aquifers and enrichment of novel symbionts in the deep terrestrial subsurface.</title>
        <authorList>
            <person name="Probst A.J."/>
            <person name="Ladd B."/>
            <person name="Jarett J.K."/>
            <person name="Geller-Mcgrath D.E."/>
            <person name="Sieber C.M."/>
            <person name="Emerson J.B."/>
            <person name="Anantharaman K."/>
            <person name="Thomas B.C."/>
            <person name="Malmstrom R."/>
            <person name="Stieglmeier M."/>
            <person name="Klingl A."/>
            <person name="Woyke T."/>
            <person name="Ryan C.M."/>
            <person name="Banfield J.F."/>
        </authorList>
    </citation>
    <scope>NUCLEOTIDE SEQUENCE [LARGE SCALE GENOMIC DNA]</scope>
    <source>
        <strain evidence="3">CG23_combo_of_CG06-09_8_20_14_all_35_49</strain>
    </source>
</reference>
<dbReference type="InterPro" id="IPR001387">
    <property type="entry name" value="Cro/C1-type_HTH"/>
</dbReference>
<comment type="similarity">
    <text evidence="1">Belongs to the short-chain fatty acyl-CoA assimilation regulator (ScfR) family.</text>
</comment>
<dbReference type="GO" id="GO:0003677">
    <property type="term" value="F:DNA binding"/>
    <property type="evidence" value="ECO:0007669"/>
    <property type="project" value="InterPro"/>
</dbReference>
<dbReference type="PANTHER" id="PTHR43236:SF2">
    <property type="entry name" value="BLL0069 PROTEIN"/>
    <property type="match status" value="1"/>
</dbReference>
<organism evidence="3 4">
    <name type="scientific">Candidatus Roizmanbacteria bacterium CG23_combo_of_CG06-09_8_20_14_all_35_49</name>
    <dbReference type="NCBI Taxonomy" id="1974863"/>
    <lineage>
        <taxon>Bacteria</taxon>
        <taxon>Candidatus Roizmaniibacteriota</taxon>
    </lineage>
</organism>
<dbReference type="AlphaFoldDB" id="A0A2G9Y654"/>
<dbReference type="InterPro" id="IPR052345">
    <property type="entry name" value="Rad_response_metalloprotease"/>
</dbReference>
<dbReference type="PROSITE" id="PS50943">
    <property type="entry name" value="HTH_CROC1"/>
    <property type="match status" value="1"/>
</dbReference>
<accession>A0A2G9Y654</accession>
<dbReference type="Gene3D" id="1.10.260.40">
    <property type="entry name" value="lambda repressor-like DNA-binding domains"/>
    <property type="match status" value="1"/>
</dbReference>
<dbReference type="EMBL" id="PCRE01000052">
    <property type="protein sequence ID" value="PIP14694.1"/>
    <property type="molecule type" value="Genomic_DNA"/>
</dbReference>
<dbReference type="Pfam" id="PF01381">
    <property type="entry name" value="HTH_3"/>
    <property type="match status" value="1"/>
</dbReference>
<dbReference type="InterPro" id="IPR010982">
    <property type="entry name" value="Lambda_DNA-bd_dom_sf"/>
</dbReference>
<dbReference type="CDD" id="cd00093">
    <property type="entry name" value="HTH_XRE"/>
    <property type="match status" value="1"/>
</dbReference>
<name>A0A2G9Y654_9BACT</name>
<evidence type="ECO:0000313" key="3">
    <source>
        <dbReference type="EMBL" id="PIP14694.1"/>
    </source>
</evidence>
<evidence type="ECO:0000259" key="2">
    <source>
        <dbReference type="PROSITE" id="PS50943"/>
    </source>
</evidence>
<gene>
    <name evidence="3" type="ORF">COX47_03845</name>
</gene>
<dbReference type="SMART" id="SM00530">
    <property type="entry name" value="HTH_XRE"/>
    <property type="match status" value="1"/>
</dbReference>
<feature type="domain" description="HTH cro/C1-type" evidence="2">
    <location>
        <begin position="12"/>
        <end position="66"/>
    </location>
</feature>
<protein>
    <recommendedName>
        <fullName evidence="2">HTH cro/C1-type domain-containing protein</fullName>
    </recommendedName>
</protein>
<dbReference type="Proteomes" id="UP000231025">
    <property type="component" value="Unassembled WGS sequence"/>
</dbReference>
<dbReference type="PANTHER" id="PTHR43236">
    <property type="entry name" value="ANTITOXIN HIGA1"/>
    <property type="match status" value="1"/>
</dbReference>
<dbReference type="Pfam" id="PF06114">
    <property type="entry name" value="Peptidase_M78"/>
    <property type="match status" value="1"/>
</dbReference>
<proteinExistence type="inferred from homology"/>
<comment type="caution">
    <text evidence="3">The sequence shown here is derived from an EMBL/GenBank/DDBJ whole genome shotgun (WGS) entry which is preliminary data.</text>
</comment>
<dbReference type="InterPro" id="IPR010359">
    <property type="entry name" value="IrrE_HExxH"/>
</dbReference>
<sequence>MKNDFCINPALLKWARETIGLSVEMAAKKINVDSDVLKKWEEGIIETPTKKIKKLSEVYKRPTTVFLMNNIPDENISKKFRQLLYSNINSFSTPTLMAIRKAIRIQTLAKDILETNDNNFIKEISKLKLIDSYEKISEKLIESLGLNEDIISKPKNVFEQLNMWKNSIEAKGIYILEVGFPVSEAKGFAIYDKKVPVIVLNTNDYPHSRIFTLLHELSHFIYGEDAIDDEYSLMNFSTDDKLEIKCNYLAGSILVPSLYLKNKITFLNLNIKNDINTTLEVLARIFNVSQQVILRRIFISDYLNKDQFNSINYDLRESFLHSEVREKKTGGNFYIKFLKNNSRSFIYDVLEAYRINKISHFDVMDYLNLKSSTLASLENRL</sequence>
<dbReference type="Gene3D" id="1.10.10.2910">
    <property type="match status" value="1"/>
</dbReference>
<dbReference type="SUPFAM" id="SSF47413">
    <property type="entry name" value="lambda repressor-like DNA-binding domains"/>
    <property type="match status" value="1"/>
</dbReference>
<evidence type="ECO:0000256" key="1">
    <source>
        <dbReference type="ARBA" id="ARBA00007227"/>
    </source>
</evidence>